<comment type="similarity">
    <text evidence="7">Belongs to the cyclin family.</text>
</comment>
<evidence type="ECO:0000256" key="1">
    <source>
        <dbReference type="ARBA" id="ARBA00004141"/>
    </source>
</evidence>
<feature type="transmembrane region" description="Helical" evidence="9">
    <location>
        <begin position="327"/>
        <end position="350"/>
    </location>
</feature>
<dbReference type="Gene3D" id="1.10.472.10">
    <property type="entry name" value="Cyclin-like"/>
    <property type="match status" value="2"/>
</dbReference>
<feature type="transmembrane region" description="Helical" evidence="9">
    <location>
        <begin position="549"/>
        <end position="572"/>
    </location>
</feature>
<evidence type="ECO:0000256" key="6">
    <source>
        <dbReference type="PROSITE-ProRule" id="PRU00205"/>
    </source>
</evidence>
<dbReference type="PANTHER" id="PTHR12560:SF0">
    <property type="entry name" value="LD18904P"/>
    <property type="match status" value="1"/>
</dbReference>
<feature type="transmembrane region" description="Helical" evidence="9">
    <location>
        <begin position="446"/>
        <end position="463"/>
    </location>
</feature>
<dbReference type="CDD" id="cd20546">
    <property type="entry name" value="CYCLIN_SpCG1C_ScCTK2-like_rpt2"/>
    <property type="match status" value="1"/>
</dbReference>
<evidence type="ECO:0000256" key="7">
    <source>
        <dbReference type="RuleBase" id="RU000383"/>
    </source>
</evidence>
<dbReference type="InterPro" id="IPR013763">
    <property type="entry name" value="Cyclin-like_dom"/>
</dbReference>
<feature type="compositionally biased region" description="Acidic residues" evidence="8">
    <location>
        <begin position="588"/>
        <end position="618"/>
    </location>
</feature>
<evidence type="ECO:0000256" key="8">
    <source>
        <dbReference type="SAM" id="MobiDB-lite"/>
    </source>
</evidence>
<evidence type="ECO:0000256" key="9">
    <source>
        <dbReference type="SAM" id="Phobius"/>
    </source>
</evidence>
<keyword evidence="5 6" id="KW-0472">Membrane</keyword>
<dbReference type="PROSITE" id="PS50922">
    <property type="entry name" value="TLC"/>
    <property type="match status" value="1"/>
</dbReference>
<dbReference type="InterPro" id="IPR006671">
    <property type="entry name" value="Cyclin_N"/>
</dbReference>
<name>A0ABX8I7G1_9ASCO</name>
<keyword evidence="3 6" id="KW-0812">Transmembrane</keyword>
<gene>
    <name evidence="11" type="ORF">CA3LBN_002741</name>
</gene>
<feature type="transmembrane region" description="Helical" evidence="9">
    <location>
        <begin position="417"/>
        <end position="434"/>
    </location>
</feature>
<evidence type="ECO:0000256" key="5">
    <source>
        <dbReference type="ARBA" id="ARBA00023136"/>
    </source>
</evidence>
<keyword evidence="12" id="KW-1185">Reference proteome</keyword>
<dbReference type="SMART" id="SM00385">
    <property type="entry name" value="CYCLIN"/>
    <property type="match status" value="2"/>
</dbReference>
<dbReference type="SUPFAM" id="SSF47954">
    <property type="entry name" value="Cyclin-like"/>
    <property type="match status" value="2"/>
</dbReference>
<evidence type="ECO:0000313" key="12">
    <source>
        <dbReference type="Proteomes" id="UP000825434"/>
    </source>
</evidence>
<keyword evidence="7" id="KW-0195">Cyclin</keyword>
<evidence type="ECO:0000256" key="3">
    <source>
        <dbReference type="ARBA" id="ARBA00022692"/>
    </source>
</evidence>
<dbReference type="Proteomes" id="UP000825434">
    <property type="component" value="Chromosome 3"/>
</dbReference>
<reference evidence="11 12" key="1">
    <citation type="submission" date="2021-06" db="EMBL/GenBank/DDBJ databases">
        <title>Candida outbreak in Lebanon.</title>
        <authorList>
            <person name="Finianos M."/>
        </authorList>
    </citation>
    <scope>NUCLEOTIDE SEQUENCE [LARGE SCALE GENOMIC DNA]</scope>
    <source>
        <strain evidence="11">CA3LBN</strain>
    </source>
</reference>
<feature type="domain" description="TLC" evidence="10">
    <location>
        <begin position="366"/>
        <end position="580"/>
    </location>
</feature>
<comment type="similarity">
    <text evidence="2">Belongs to the sphingosine N-acyltransferase family.</text>
</comment>
<accession>A0ABX8I7G1</accession>
<evidence type="ECO:0000313" key="11">
    <source>
        <dbReference type="EMBL" id="QWU88433.1"/>
    </source>
</evidence>
<dbReference type="Pfam" id="PF03798">
    <property type="entry name" value="TRAM_LAG1_CLN8"/>
    <property type="match status" value="1"/>
</dbReference>
<dbReference type="SMART" id="SM00724">
    <property type="entry name" value="TLC"/>
    <property type="match status" value="1"/>
</dbReference>
<proteinExistence type="inferred from homology"/>
<feature type="transmembrane region" description="Helical" evidence="9">
    <location>
        <begin position="371"/>
        <end position="389"/>
    </location>
</feature>
<evidence type="ECO:0000256" key="2">
    <source>
        <dbReference type="ARBA" id="ARBA00009808"/>
    </source>
</evidence>
<dbReference type="InterPro" id="IPR016439">
    <property type="entry name" value="Lag1/Lac1-like"/>
</dbReference>
<sequence length="632" mass="73541">MSADYWSSSQRSKWQLTREGLMESRRKLVLLEKKMVQSGLIKENPQIVYDVNMRIYLHTLVVKLGRRLNVRQVALASAEVYLFRFLTRVSLKEVNAYLLVTTCLYVACKIEECPQHLRLIVSEARNLWPEYIPHDVTKLAEFEFYLIEEMESYLILHHPYKSLLQIRDFLTDNSTHFGFTLTDDELQHSWSLINDSYITDLHLLFPPHVIAMAAIYITVVLKKNLNAIRSAAGPVGNQAQDDKSSAMHLDDLMTLNAGGDVDIQTTSGGNLPDSRLDEDTVKIDRFMNFFNYSHVNLDEMVEAMQEMVNLYIAEGSQNIYDIGLDDGYYVVTWVVLLTFFRSVLMQWAFTPFAKYICNIHSKKAKMRFAEQSWAVTYYCFSFAFGLYIYRHSPHWHSLDNLYIGWPHYRMPSLFKKYYLVSIAFWLQQIVVLNIEKKRKDHFQMFSHHIITVALVLGSYYYYYNRIGNMILMIMDSVDIFLSTAKVLKYSGWQRTCDAMFVLFLVSWVALRHGVYNYLYYHAWVKARDLMFDSQCIPGLDQKRCWTTTVVNVFLALLGGLQIITCLWMLAILKVLNKVIHGDSADDVRSDEDDSDVEVEEEEADQVETETPETTDEDVSEKVAQDIKISIQN</sequence>
<dbReference type="InterPro" id="IPR036915">
    <property type="entry name" value="Cyclin-like_sf"/>
</dbReference>
<dbReference type="Pfam" id="PF00134">
    <property type="entry name" value="Cyclin_N"/>
    <property type="match status" value="1"/>
</dbReference>
<dbReference type="EMBL" id="CP076663">
    <property type="protein sequence ID" value="QWU88433.1"/>
    <property type="molecule type" value="Genomic_DNA"/>
</dbReference>
<protein>
    <recommendedName>
        <fullName evidence="10">TLC domain-containing protein</fullName>
    </recommendedName>
</protein>
<dbReference type="PANTHER" id="PTHR12560">
    <property type="entry name" value="LONGEVITY ASSURANCE FACTOR 1 LAG1"/>
    <property type="match status" value="1"/>
</dbReference>
<evidence type="ECO:0000259" key="10">
    <source>
        <dbReference type="PROSITE" id="PS50922"/>
    </source>
</evidence>
<feature type="transmembrane region" description="Helical" evidence="9">
    <location>
        <begin position="499"/>
        <end position="520"/>
    </location>
</feature>
<feature type="region of interest" description="Disordered" evidence="8">
    <location>
        <begin position="584"/>
        <end position="621"/>
    </location>
</feature>
<comment type="subcellular location">
    <subcellularLocation>
        <location evidence="1">Membrane</location>
        <topology evidence="1">Multi-pass membrane protein</topology>
    </subcellularLocation>
</comment>
<keyword evidence="4 9" id="KW-1133">Transmembrane helix</keyword>
<dbReference type="InterPro" id="IPR006634">
    <property type="entry name" value="TLC-dom"/>
</dbReference>
<organism evidence="11 12">
    <name type="scientific">Candidozyma haemuli</name>
    <dbReference type="NCBI Taxonomy" id="45357"/>
    <lineage>
        <taxon>Eukaryota</taxon>
        <taxon>Fungi</taxon>
        <taxon>Dikarya</taxon>
        <taxon>Ascomycota</taxon>
        <taxon>Saccharomycotina</taxon>
        <taxon>Pichiomycetes</taxon>
        <taxon>Metschnikowiaceae</taxon>
        <taxon>Candidozyma</taxon>
    </lineage>
</organism>
<evidence type="ECO:0000256" key="4">
    <source>
        <dbReference type="ARBA" id="ARBA00022989"/>
    </source>
</evidence>
<dbReference type="CDD" id="cd20513">
    <property type="entry name" value="CYCLIN_CCNC_rpt1"/>
    <property type="match status" value="1"/>
</dbReference>